<organism evidence="2 3">
    <name type="scientific">Dipteronia dyeriana</name>
    <dbReference type="NCBI Taxonomy" id="168575"/>
    <lineage>
        <taxon>Eukaryota</taxon>
        <taxon>Viridiplantae</taxon>
        <taxon>Streptophyta</taxon>
        <taxon>Embryophyta</taxon>
        <taxon>Tracheophyta</taxon>
        <taxon>Spermatophyta</taxon>
        <taxon>Magnoliopsida</taxon>
        <taxon>eudicotyledons</taxon>
        <taxon>Gunneridae</taxon>
        <taxon>Pentapetalae</taxon>
        <taxon>rosids</taxon>
        <taxon>malvids</taxon>
        <taxon>Sapindales</taxon>
        <taxon>Sapindaceae</taxon>
        <taxon>Hippocastanoideae</taxon>
        <taxon>Acereae</taxon>
        <taxon>Dipteronia</taxon>
    </lineage>
</organism>
<feature type="region of interest" description="Disordered" evidence="1">
    <location>
        <begin position="88"/>
        <end position="162"/>
    </location>
</feature>
<evidence type="ECO:0000256" key="1">
    <source>
        <dbReference type="SAM" id="MobiDB-lite"/>
    </source>
</evidence>
<evidence type="ECO:0000313" key="2">
    <source>
        <dbReference type="EMBL" id="KAK2653074.1"/>
    </source>
</evidence>
<gene>
    <name evidence="2" type="ORF">Ddye_012930</name>
</gene>
<sequence length="162" mass="18746">MPSMRSRGVPTPIDILSFHSSMRYRDDVRRDASSHRAMLDIPWRDICFRGDPLIKRRFRDSKGYRPFSSCLRGRKSCPQHLRRLHVLRRHRPEEEDRGGRCSETEPSDPTGTDFSGMDTGGSEPSSWRVRHRRVQFTTPGLGAATWDSREVVGRDGEAPWEH</sequence>
<reference evidence="2" key="1">
    <citation type="journal article" date="2023" name="Plant J.">
        <title>Genome sequences and population genomics provide insights into the demographic history, inbreeding, and mutation load of two 'living fossil' tree species of Dipteronia.</title>
        <authorList>
            <person name="Feng Y."/>
            <person name="Comes H.P."/>
            <person name="Chen J."/>
            <person name="Zhu S."/>
            <person name="Lu R."/>
            <person name="Zhang X."/>
            <person name="Li P."/>
            <person name="Qiu J."/>
            <person name="Olsen K.M."/>
            <person name="Qiu Y."/>
        </authorList>
    </citation>
    <scope>NUCLEOTIDE SEQUENCE</scope>
    <source>
        <strain evidence="2">KIB01</strain>
    </source>
</reference>
<accession>A0AAD9X596</accession>
<dbReference type="AlphaFoldDB" id="A0AAD9X596"/>
<dbReference type="EMBL" id="JANJYI010000004">
    <property type="protein sequence ID" value="KAK2653074.1"/>
    <property type="molecule type" value="Genomic_DNA"/>
</dbReference>
<proteinExistence type="predicted"/>
<evidence type="ECO:0000313" key="3">
    <source>
        <dbReference type="Proteomes" id="UP001280121"/>
    </source>
</evidence>
<protein>
    <submittedName>
        <fullName evidence="2">Uncharacterized protein</fullName>
    </submittedName>
</protein>
<comment type="caution">
    <text evidence="2">The sequence shown here is derived from an EMBL/GenBank/DDBJ whole genome shotgun (WGS) entry which is preliminary data.</text>
</comment>
<feature type="compositionally biased region" description="Basic and acidic residues" evidence="1">
    <location>
        <begin position="91"/>
        <end position="103"/>
    </location>
</feature>
<keyword evidence="3" id="KW-1185">Reference proteome</keyword>
<name>A0AAD9X596_9ROSI</name>
<dbReference type="Proteomes" id="UP001280121">
    <property type="component" value="Unassembled WGS sequence"/>
</dbReference>
<feature type="compositionally biased region" description="Basic and acidic residues" evidence="1">
    <location>
        <begin position="147"/>
        <end position="162"/>
    </location>
</feature>